<proteinExistence type="predicted"/>
<dbReference type="AlphaFoldDB" id="A0A653CEU0"/>
<feature type="non-terminal residue" evidence="2">
    <location>
        <position position="296"/>
    </location>
</feature>
<evidence type="ECO:0000313" key="2">
    <source>
        <dbReference type="EMBL" id="VEN46421.1"/>
    </source>
</evidence>
<evidence type="ECO:0000256" key="1">
    <source>
        <dbReference type="SAM" id="SignalP"/>
    </source>
</evidence>
<dbReference type="OrthoDB" id="6612717at2759"/>
<dbReference type="Proteomes" id="UP000410492">
    <property type="component" value="Unassembled WGS sequence"/>
</dbReference>
<gene>
    <name evidence="2" type="ORF">CALMAC_LOCUS8514</name>
</gene>
<protein>
    <submittedName>
        <fullName evidence="2">Uncharacterized protein</fullName>
    </submittedName>
</protein>
<evidence type="ECO:0000313" key="3">
    <source>
        <dbReference type="Proteomes" id="UP000410492"/>
    </source>
</evidence>
<feature type="signal peptide" evidence="1">
    <location>
        <begin position="1"/>
        <end position="19"/>
    </location>
</feature>
<keyword evidence="3" id="KW-1185">Reference proteome</keyword>
<sequence>MKFTLALLGLAALVQNAFGHCTCSDDCGLSENTDMCHYTATGSSCVPLVVRPQEIPKPAVPLPVNIGLVPGPCTVKKAIVRPALVPKPTCQAQEKPTAIFSFGGSGAATYSEGKYSGVQGFVNGNSGGGITSGIGGEVLLGNRVGGVGGFLDGGCKPLGGLIQGVGVGDYRIGTPADPVSIAIALKKQAEIENCERAIEDKLSFGFRKIPIELPRKEIIKAALIPEENIHRLNGKVIEFVPPKPGCKSRTLEEEAVEDLLQLEAEEAAVEEAEESRRGPYNNILLEEIGYRPAACK</sequence>
<organism evidence="2 3">
    <name type="scientific">Callosobruchus maculatus</name>
    <name type="common">Southern cowpea weevil</name>
    <name type="synonym">Pulse bruchid</name>
    <dbReference type="NCBI Taxonomy" id="64391"/>
    <lineage>
        <taxon>Eukaryota</taxon>
        <taxon>Metazoa</taxon>
        <taxon>Ecdysozoa</taxon>
        <taxon>Arthropoda</taxon>
        <taxon>Hexapoda</taxon>
        <taxon>Insecta</taxon>
        <taxon>Pterygota</taxon>
        <taxon>Neoptera</taxon>
        <taxon>Endopterygota</taxon>
        <taxon>Coleoptera</taxon>
        <taxon>Polyphaga</taxon>
        <taxon>Cucujiformia</taxon>
        <taxon>Chrysomeloidea</taxon>
        <taxon>Chrysomelidae</taxon>
        <taxon>Bruchinae</taxon>
        <taxon>Bruchini</taxon>
        <taxon>Callosobruchus</taxon>
    </lineage>
</organism>
<feature type="chain" id="PRO_5024916521" evidence="1">
    <location>
        <begin position="20"/>
        <end position="296"/>
    </location>
</feature>
<dbReference type="EMBL" id="CAACVG010007642">
    <property type="protein sequence ID" value="VEN46421.1"/>
    <property type="molecule type" value="Genomic_DNA"/>
</dbReference>
<accession>A0A653CEU0</accession>
<name>A0A653CEU0_CALMS</name>
<reference evidence="2 3" key="1">
    <citation type="submission" date="2019-01" db="EMBL/GenBank/DDBJ databases">
        <authorList>
            <person name="Sayadi A."/>
        </authorList>
    </citation>
    <scope>NUCLEOTIDE SEQUENCE [LARGE SCALE GENOMIC DNA]</scope>
</reference>
<keyword evidence="1" id="KW-0732">Signal</keyword>